<dbReference type="STRING" id="1307761.L21SP2_1026"/>
<feature type="transmembrane region" description="Helical" evidence="1">
    <location>
        <begin position="157"/>
        <end position="184"/>
    </location>
</feature>
<dbReference type="RefSeq" id="WP_024267374.1">
    <property type="nucleotide sequence ID" value="NC_023035.1"/>
</dbReference>
<sequence length="248" mass="26503">MADEKYSNKELERILKKAIEIQARETSASGTASGDSGMDLEEVMNVGGELGISRDAINRAMMELDSGGSTSSRILGGDIEWRRRGDFPVSADQETLERLGVIIAREAGIHGNLSITRNQLFWKSSQMINGDNSWNLQISVHSGKKSTSVDIQNRQELLAGGLFGGLVGGLGMGVGFGVGFGVGLGALQSGLFTALFVPAALAGSFLLARSIFSAVSSRRRKKLDNLYRQISRTLGEESDNGPHDPDNA</sequence>
<keyword evidence="1" id="KW-0472">Membrane</keyword>
<dbReference type="KEGG" id="slr:L21SP2_1026"/>
<evidence type="ECO:0000313" key="3">
    <source>
        <dbReference type="Proteomes" id="UP000018680"/>
    </source>
</evidence>
<evidence type="ECO:0000256" key="1">
    <source>
        <dbReference type="SAM" id="Phobius"/>
    </source>
</evidence>
<proteinExistence type="predicted"/>
<dbReference type="eggNOG" id="ENOG5033JJN">
    <property type="taxonomic scope" value="Bacteria"/>
</dbReference>
<keyword evidence="1" id="KW-1133">Transmembrane helix</keyword>
<dbReference type="PATRIC" id="fig|1307761.3.peg.1024"/>
<dbReference type="Proteomes" id="UP000018680">
    <property type="component" value="Chromosome"/>
</dbReference>
<gene>
    <name evidence="2" type="ORF">L21SP2_1026</name>
</gene>
<keyword evidence="1" id="KW-0812">Transmembrane</keyword>
<accession>V5WFU8</accession>
<evidence type="ECO:0000313" key="2">
    <source>
        <dbReference type="EMBL" id="AHC14444.1"/>
    </source>
</evidence>
<keyword evidence="3" id="KW-1185">Reference proteome</keyword>
<protein>
    <submittedName>
        <fullName evidence="2">Uncharacterized protein</fullName>
    </submittedName>
</protein>
<dbReference type="AlphaFoldDB" id="V5WFU8"/>
<organism evidence="2 3">
    <name type="scientific">Salinispira pacifica</name>
    <dbReference type="NCBI Taxonomy" id="1307761"/>
    <lineage>
        <taxon>Bacteria</taxon>
        <taxon>Pseudomonadati</taxon>
        <taxon>Spirochaetota</taxon>
        <taxon>Spirochaetia</taxon>
        <taxon>Spirochaetales</taxon>
        <taxon>Spirochaetaceae</taxon>
        <taxon>Salinispira</taxon>
    </lineage>
</organism>
<name>V5WFU8_9SPIO</name>
<feature type="transmembrane region" description="Helical" evidence="1">
    <location>
        <begin position="190"/>
        <end position="212"/>
    </location>
</feature>
<dbReference type="HOGENOM" id="CLU_1119537_0_0_12"/>
<reference evidence="2 3" key="1">
    <citation type="journal article" date="2015" name="Stand. Genomic Sci.">
        <title>Complete genome sequence and description of Salinispira pacifica gen. nov., sp. nov., a novel spirochaete isolated form a hypersaline microbial mat.</title>
        <authorList>
            <person name="Ben Hania W."/>
            <person name="Joseph M."/>
            <person name="Schumann P."/>
            <person name="Bunk B."/>
            <person name="Fiebig A."/>
            <person name="Sproer C."/>
            <person name="Klenk H.P."/>
            <person name="Fardeau M.L."/>
            <person name="Spring S."/>
        </authorList>
    </citation>
    <scope>NUCLEOTIDE SEQUENCE [LARGE SCALE GENOMIC DNA]</scope>
    <source>
        <strain evidence="2 3">L21-RPul-D2</strain>
    </source>
</reference>
<dbReference type="EMBL" id="CP006939">
    <property type="protein sequence ID" value="AHC14444.1"/>
    <property type="molecule type" value="Genomic_DNA"/>
</dbReference>